<keyword evidence="1" id="KW-1133">Transmembrane helix</keyword>
<organism evidence="2 3">
    <name type="scientific">Abiotrophia defectiva</name>
    <name type="common">Streptococcus defectivus</name>
    <dbReference type="NCBI Taxonomy" id="46125"/>
    <lineage>
        <taxon>Bacteria</taxon>
        <taxon>Bacillati</taxon>
        <taxon>Bacillota</taxon>
        <taxon>Bacilli</taxon>
        <taxon>Lactobacillales</taxon>
        <taxon>Aerococcaceae</taxon>
        <taxon>Abiotrophia</taxon>
    </lineage>
</organism>
<evidence type="ECO:0000313" key="3">
    <source>
        <dbReference type="Proteomes" id="UP000757900"/>
    </source>
</evidence>
<proteinExistence type="predicted"/>
<comment type="caution">
    <text evidence="2">The sequence shown here is derived from an EMBL/GenBank/DDBJ whole genome shotgun (WGS) entry which is preliminary data.</text>
</comment>
<feature type="transmembrane region" description="Helical" evidence="1">
    <location>
        <begin position="20"/>
        <end position="42"/>
    </location>
</feature>
<evidence type="ECO:0000256" key="1">
    <source>
        <dbReference type="SAM" id="Phobius"/>
    </source>
</evidence>
<dbReference type="AlphaFoldDB" id="A0A929QT28"/>
<name>A0A929QT28_ABIDE</name>
<accession>A0A929QT28</accession>
<dbReference type="EMBL" id="JABZFV010000018">
    <property type="protein sequence ID" value="MBF0934385.1"/>
    <property type="molecule type" value="Genomic_DNA"/>
</dbReference>
<protein>
    <submittedName>
        <fullName evidence="2">Holin-like toxin</fullName>
    </submittedName>
</protein>
<gene>
    <name evidence="2" type="ORF">HXK00_01920</name>
</gene>
<dbReference type="Proteomes" id="UP000757900">
    <property type="component" value="Unassembled WGS sequence"/>
</dbReference>
<reference evidence="2" key="1">
    <citation type="submission" date="2020-04" db="EMBL/GenBank/DDBJ databases">
        <title>Deep metagenomics examines the oral microbiome during advanced dental caries in children, revealing novel taxa and co-occurrences with host molecules.</title>
        <authorList>
            <person name="Baker J.L."/>
            <person name="Morton J.T."/>
            <person name="Dinis M."/>
            <person name="Alvarez R."/>
            <person name="Tran N.C."/>
            <person name="Knight R."/>
            <person name="Edlund A."/>
        </authorList>
    </citation>
    <scope>NUCLEOTIDE SEQUENCE</scope>
    <source>
        <strain evidence="2">JCVI_23_bin.16</strain>
    </source>
</reference>
<sequence length="48" mass="5492">MCIHQNLEGRRTLNLSAEAVVRLILEFGTFVIALIGLCHKLFNKHDKK</sequence>
<evidence type="ECO:0000313" key="2">
    <source>
        <dbReference type="EMBL" id="MBF0934385.1"/>
    </source>
</evidence>
<dbReference type="RefSeq" id="WP_023392442.1">
    <property type="nucleotide sequence ID" value="NZ_CAUPYR010000016.1"/>
</dbReference>
<dbReference type="InterPro" id="IPR031616">
    <property type="entry name" value="BsrE-like"/>
</dbReference>
<keyword evidence="1" id="KW-0472">Membrane</keyword>
<keyword evidence="1" id="KW-0812">Transmembrane</keyword>
<dbReference type="Pfam" id="PF16935">
    <property type="entry name" value="Hol_Tox"/>
    <property type="match status" value="1"/>
</dbReference>